<dbReference type="RefSeq" id="WP_172245232.1">
    <property type="nucleotide sequence ID" value="NZ_BMDD01000004.1"/>
</dbReference>
<sequence length="192" mass="22554">MRYDYPMMVPPFEVKDYSIMTPKEAKQHFDWFVGEVPNRIRLLLRAIEYSETAKLELFDKTPQSLVVLWEWIKPRLQTIRKSDEELERAKEGLPEWIRSDLQTWKFEAATLTLIVDASLYFAEVFLTKYPDLHWILVSKPKSDVYFHKAVIAGFKGGSLQPPTVIFNLCSSYIEGNFDKTMLSLFQGWENYA</sequence>
<proteinExistence type="predicted"/>
<accession>A0ABQ1ZZM9</accession>
<organism evidence="1 2">
    <name type="scientific">Saccharibacillus endophyticus</name>
    <dbReference type="NCBI Taxonomy" id="2060666"/>
    <lineage>
        <taxon>Bacteria</taxon>
        <taxon>Bacillati</taxon>
        <taxon>Bacillota</taxon>
        <taxon>Bacilli</taxon>
        <taxon>Bacillales</taxon>
        <taxon>Paenibacillaceae</taxon>
        <taxon>Saccharibacillus</taxon>
    </lineage>
</organism>
<comment type="caution">
    <text evidence="1">The sequence shown here is derived from an EMBL/GenBank/DDBJ whole genome shotgun (WGS) entry which is preliminary data.</text>
</comment>
<dbReference type="EMBL" id="BMDD01000004">
    <property type="protein sequence ID" value="GGH81516.1"/>
    <property type="molecule type" value="Genomic_DNA"/>
</dbReference>
<evidence type="ECO:0000313" key="2">
    <source>
        <dbReference type="Proteomes" id="UP000605427"/>
    </source>
</evidence>
<name>A0ABQ1ZZM9_9BACL</name>
<gene>
    <name evidence="1" type="ORF">GCM10007362_31430</name>
</gene>
<protein>
    <submittedName>
        <fullName evidence="1">Uncharacterized protein</fullName>
    </submittedName>
</protein>
<keyword evidence="2" id="KW-1185">Reference proteome</keyword>
<evidence type="ECO:0000313" key="1">
    <source>
        <dbReference type="EMBL" id="GGH81516.1"/>
    </source>
</evidence>
<reference evidence="2" key="1">
    <citation type="journal article" date="2019" name="Int. J. Syst. Evol. Microbiol.">
        <title>The Global Catalogue of Microorganisms (GCM) 10K type strain sequencing project: providing services to taxonomists for standard genome sequencing and annotation.</title>
        <authorList>
            <consortium name="The Broad Institute Genomics Platform"/>
            <consortium name="The Broad Institute Genome Sequencing Center for Infectious Disease"/>
            <person name="Wu L."/>
            <person name="Ma J."/>
        </authorList>
    </citation>
    <scope>NUCLEOTIDE SEQUENCE [LARGE SCALE GENOMIC DNA]</scope>
    <source>
        <strain evidence="2">CCM 8702</strain>
    </source>
</reference>
<dbReference type="Proteomes" id="UP000605427">
    <property type="component" value="Unassembled WGS sequence"/>
</dbReference>